<proteinExistence type="predicted"/>
<accession>A0ABV3X6N5</accession>
<evidence type="ECO:0000313" key="3">
    <source>
        <dbReference type="EMBL" id="MEX5285862.1"/>
    </source>
</evidence>
<comment type="caution">
    <text evidence="3">The sequence shown here is derived from an EMBL/GenBank/DDBJ whole genome shotgun (WGS) entry which is preliminary data.</text>
</comment>
<dbReference type="Gene3D" id="3.40.50.410">
    <property type="entry name" value="von Willebrand factor, type A domain"/>
    <property type="match status" value="1"/>
</dbReference>
<dbReference type="SUPFAM" id="SSF53300">
    <property type="entry name" value="vWA-like"/>
    <property type="match status" value="1"/>
</dbReference>
<dbReference type="InterPro" id="IPR011392">
    <property type="entry name" value="Tellurite-R_TerY"/>
</dbReference>
<dbReference type="Proteomes" id="UP001559623">
    <property type="component" value="Unassembled WGS sequence"/>
</dbReference>
<reference evidence="3 4" key="1">
    <citation type="submission" date="2023-04" db="EMBL/GenBank/DDBJ databases">
        <title>Genome Sequence of Selenomonas sputigena ATCC 33150.</title>
        <authorList>
            <person name="Miller D.P."/>
            <person name="Anvari S."/>
            <person name="Polson S.W."/>
            <person name="Macdonald M."/>
            <person name="Mcdowell J.V."/>
        </authorList>
    </citation>
    <scope>NUCLEOTIDE SEQUENCE [LARGE SCALE GENOMIC DNA]</scope>
    <source>
        <strain evidence="3 4">ATCC 33150</strain>
    </source>
</reference>
<dbReference type="InterPro" id="IPR036465">
    <property type="entry name" value="vWFA_dom_sf"/>
</dbReference>
<keyword evidence="4" id="KW-1185">Reference proteome</keyword>
<gene>
    <name evidence="3" type="ORF">QCO44_09510</name>
</gene>
<evidence type="ECO:0000256" key="1">
    <source>
        <dbReference type="SAM" id="MobiDB-lite"/>
    </source>
</evidence>
<dbReference type="PROSITE" id="PS50234">
    <property type="entry name" value="VWFA"/>
    <property type="match status" value="1"/>
</dbReference>
<feature type="region of interest" description="Disordered" evidence="1">
    <location>
        <begin position="194"/>
        <end position="215"/>
    </location>
</feature>
<organism evidence="3 4">
    <name type="scientific">Selenomonas sputigena</name>
    <dbReference type="NCBI Taxonomy" id="69823"/>
    <lineage>
        <taxon>Bacteria</taxon>
        <taxon>Bacillati</taxon>
        <taxon>Bacillota</taxon>
        <taxon>Negativicutes</taxon>
        <taxon>Selenomonadales</taxon>
        <taxon>Selenomonadaceae</taxon>
        <taxon>Selenomonas</taxon>
    </lineage>
</organism>
<dbReference type="RefSeq" id="WP_368847586.1">
    <property type="nucleotide sequence ID" value="NZ_CP194411.1"/>
</dbReference>
<name>A0ABV3X6N5_9FIRM</name>
<dbReference type="Pfam" id="PF00092">
    <property type="entry name" value="VWA"/>
    <property type="match status" value="1"/>
</dbReference>
<evidence type="ECO:0000313" key="4">
    <source>
        <dbReference type="Proteomes" id="UP001559623"/>
    </source>
</evidence>
<dbReference type="PIRSF" id="PIRSF020634">
    <property type="entry name" value="TerY_vWA"/>
    <property type="match status" value="1"/>
</dbReference>
<dbReference type="EMBL" id="JARVLH010000006">
    <property type="protein sequence ID" value="MEX5285862.1"/>
    <property type="molecule type" value="Genomic_DNA"/>
</dbReference>
<feature type="domain" description="VWFA" evidence="2">
    <location>
        <begin position="9"/>
        <end position="187"/>
    </location>
</feature>
<evidence type="ECO:0000259" key="2">
    <source>
        <dbReference type="PROSITE" id="PS50234"/>
    </source>
</evidence>
<protein>
    <submittedName>
        <fullName evidence="3">VWA domain-containing protein</fullName>
    </submittedName>
</protein>
<dbReference type="InterPro" id="IPR002035">
    <property type="entry name" value="VWF_A"/>
</dbReference>
<sequence>MADYGRRLPVYLLLDCSGSMMGEPIEAVRQGVKALLSELRGDPQALETAYLSVITFATQAKQVSKLMELMLFKEPRIEAGGCTVLGGALKLLMECVKTEVRRNTETQKGDWRPLVFILTDGSPTDIEDFNEAVQELKTAKLGNIIACAAGADADTSYLKQITNNVLMMNNLSAGDMAQFFAWVSGSIKMSSKSLDAKPGDQIELPPPPKGFTIVP</sequence>
<dbReference type="SMART" id="SM00327">
    <property type="entry name" value="VWA"/>
    <property type="match status" value="1"/>
</dbReference>